<evidence type="ECO:0000256" key="1">
    <source>
        <dbReference type="ARBA" id="ARBA00000353"/>
    </source>
</evidence>
<evidence type="ECO:0000256" key="12">
    <source>
        <dbReference type="ARBA" id="ARBA00031740"/>
    </source>
</evidence>
<feature type="binding site" evidence="14">
    <location>
        <position position="254"/>
    </location>
    <ligand>
        <name>substrate</name>
    </ligand>
</feature>
<keyword evidence="6 15" id="KW-0479">Metal-binding</keyword>
<evidence type="ECO:0000256" key="16">
    <source>
        <dbReference type="RuleBase" id="RU366008"/>
    </source>
</evidence>
<name>A0A830HQM7_9CHLO</name>
<evidence type="ECO:0000256" key="14">
    <source>
        <dbReference type="PIRSR" id="PIRSR605959-2"/>
    </source>
</evidence>
<dbReference type="OrthoDB" id="9971669at2759"/>
<evidence type="ECO:0000259" key="17">
    <source>
        <dbReference type="Pfam" id="PF01557"/>
    </source>
</evidence>
<evidence type="ECO:0000313" key="19">
    <source>
        <dbReference type="EMBL" id="GHP09005.1"/>
    </source>
</evidence>
<dbReference type="Gene3D" id="2.30.30.230">
    <property type="entry name" value="Fumarylacetoacetase, N-terminal domain"/>
    <property type="match status" value="1"/>
</dbReference>
<dbReference type="InterPro" id="IPR011234">
    <property type="entry name" value="Fumarylacetoacetase-like_C"/>
</dbReference>
<keyword evidence="20" id="KW-1185">Reference proteome</keyword>
<dbReference type="AlphaFoldDB" id="A0A830HQM7"/>
<feature type="binding site" evidence="14">
    <location>
        <position position="140"/>
    </location>
    <ligand>
        <name>substrate</name>
    </ligand>
</feature>
<dbReference type="InterPro" id="IPR036462">
    <property type="entry name" value="Fumarylacetoacetase_N_sf"/>
</dbReference>
<feature type="binding site" evidence="14">
    <location>
        <position position="365"/>
    </location>
    <ligand>
        <name>substrate</name>
    </ligand>
</feature>
<sequence length="434" mass="46875">MPALPCWLPAYTPLDDFSLENIPFGAGVLPDSSSACCVTRINTYIISLNALADAGLLDDLTTHAGLSVRSAFTAQSTLNAFMALGRPAWRSVRTRIQELFTIGGRRDIHDDESLQSKVMHDASQVKMTLPCTIGDYTDFYCSKEHATNVGVMFRGGPPEKALMENWKTMPVGYHGRASSVVVSGTPVVHPSGQLRPDPSADPTHGPCRTVDFELEMAVFVGTGNDMGTSIGVDEAEDKIFGMTLMNDWSARDVQKYEYVPLGPFGAKNWATTISPWIVTLDALAPFRTNAPVQDLAPVLPYLTEKHRHTFDIDLKVAIEPASGEGASVVCRSNYKHLYWTAKQMLAHHTVTGCNMRPGDLFASGTISGSDASSFGSMLELSWQGTRPLDLGNGVTRTFVQDGDNVVMTGCAQGDGFRVGFGTCEGHVMPAASGR</sequence>
<keyword evidence="9 15" id="KW-0460">Magnesium</keyword>
<dbReference type="SUPFAM" id="SSF56529">
    <property type="entry name" value="FAH"/>
    <property type="match status" value="1"/>
</dbReference>
<evidence type="ECO:0000256" key="10">
    <source>
        <dbReference type="ARBA" id="ARBA00022878"/>
    </source>
</evidence>
<keyword evidence="8 15" id="KW-0106">Calcium</keyword>
<keyword evidence="10 16" id="KW-0828">Tyrosine catabolism</keyword>
<protein>
    <recommendedName>
        <fullName evidence="5 16">Fumarylacetoacetase</fullName>
        <ecNumber evidence="4 16">3.7.1.2</ecNumber>
    </recommendedName>
    <alternativeName>
        <fullName evidence="12 16">Fumarylacetoacetate hydrolase</fullName>
    </alternativeName>
</protein>
<evidence type="ECO:0000256" key="9">
    <source>
        <dbReference type="ARBA" id="ARBA00022842"/>
    </source>
</evidence>
<comment type="pathway">
    <text evidence="2 16">Amino-acid degradation; L-phenylalanine degradation; acetoacetate and fumarate from L-phenylalanine: step 6/6.</text>
</comment>
<comment type="cofactor">
    <cofactor evidence="16">
        <name>Mg(2+)</name>
        <dbReference type="ChEBI" id="CHEBI:18420"/>
    </cofactor>
    <cofactor evidence="16">
        <name>Ca(2+)</name>
        <dbReference type="ChEBI" id="CHEBI:29108"/>
    </cofactor>
</comment>
<dbReference type="GO" id="GO:0006572">
    <property type="term" value="P:L-tyrosine catabolic process"/>
    <property type="evidence" value="ECO:0007669"/>
    <property type="project" value="UniProtKB-UniRule"/>
</dbReference>
<evidence type="ECO:0000256" key="4">
    <source>
        <dbReference type="ARBA" id="ARBA00012094"/>
    </source>
</evidence>
<comment type="catalytic activity">
    <reaction evidence="1 16">
        <text>4-fumarylacetoacetate + H2O = acetoacetate + fumarate + H(+)</text>
        <dbReference type="Rhea" id="RHEA:10244"/>
        <dbReference type="ChEBI" id="CHEBI:13705"/>
        <dbReference type="ChEBI" id="CHEBI:15377"/>
        <dbReference type="ChEBI" id="CHEBI:15378"/>
        <dbReference type="ChEBI" id="CHEBI:18034"/>
        <dbReference type="ChEBI" id="CHEBI:29806"/>
        <dbReference type="EC" id="3.7.1.2"/>
    </reaction>
</comment>
<feature type="active site" description="Proton acceptor" evidence="13">
    <location>
        <position position="145"/>
    </location>
</feature>
<evidence type="ECO:0000256" key="2">
    <source>
        <dbReference type="ARBA" id="ARBA00004782"/>
    </source>
</evidence>
<dbReference type="FunFam" id="3.90.850.10:FF:000004">
    <property type="entry name" value="Fumarylacetoacetase"/>
    <property type="match status" value="1"/>
</dbReference>
<feature type="binding site" evidence="15">
    <location>
        <position position="138"/>
    </location>
    <ligand>
        <name>Ca(2+)</name>
        <dbReference type="ChEBI" id="CHEBI:29108"/>
    </ligand>
</feature>
<reference evidence="19" key="1">
    <citation type="submission" date="2020-10" db="EMBL/GenBank/DDBJ databases">
        <title>Unveiling of a novel bifunctional photoreceptor, Dualchrome1, isolated from a cosmopolitan green alga.</title>
        <authorList>
            <person name="Suzuki S."/>
            <person name="Kawachi M."/>
        </authorList>
    </citation>
    <scope>NUCLEOTIDE SEQUENCE</scope>
    <source>
        <strain evidence="19">NIES 2893</strain>
    </source>
</reference>
<dbReference type="EMBL" id="BNJQ01000023">
    <property type="protein sequence ID" value="GHP09005.1"/>
    <property type="molecule type" value="Genomic_DNA"/>
</dbReference>
<dbReference type="SUPFAM" id="SSF63433">
    <property type="entry name" value="Fumarylacetoacetate hydrolase, FAH, N-terminal domain"/>
    <property type="match status" value="1"/>
</dbReference>
<dbReference type="Gene3D" id="3.90.850.10">
    <property type="entry name" value="Fumarylacetoacetase-like, C-terminal domain"/>
    <property type="match status" value="1"/>
</dbReference>
<dbReference type="Proteomes" id="UP000660262">
    <property type="component" value="Unassembled WGS sequence"/>
</dbReference>
<dbReference type="InterPro" id="IPR015377">
    <property type="entry name" value="Fumarylacetoacetase_N"/>
</dbReference>
<evidence type="ECO:0000256" key="6">
    <source>
        <dbReference type="ARBA" id="ARBA00022723"/>
    </source>
</evidence>
<feature type="binding site" evidence="15">
    <location>
        <position position="215"/>
    </location>
    <ligand>
        <name>Ca(2+)</name>
        <dbReference type="ChEBI" id="CHEBI:29108"/>
    </ligand>
</feature>
<evidence type="ECO:0000313" key="20">
    <source>
        <dbReference type="Proteomes" id="UP000660262"/>
    </source>
</evidence>
<dbReference type="InterPro" id="IPR005959">
    <property type="entry name" value="Fumarylacetoacetase"/>
</dbReference>
<feature type="binding site" evidence="15">
    <location>
        <position position="271"/>
    </location>
    <ligand>
        <name>Mg(2+)</name>
        <dbReference type="ChEBI" id="CHEBI:18420"/>
    </ligand>
</feature>
<dbReference type="EC" id="3.7.1.2" evidence="4 16"/>
<comment type="similarity">
    <text evidence="3 16">Belongs to the FAH family.</text>
</comment>
<feature type="binding site" evidence="15">
    <location>
        <position position="247"/>
    </location>
    <ligand>
        <name>Mg(2+)</name>
        <dbReference type="ChEBI" id="CHEBI:18420"/>
    </ligand>
</feature>
<feature type="binding site" evidence="15">
    <location>
        <position position="247"/>
    </location>
    <ligand>
        <name>Ca(2+)</name>
        <dbReference type="ChEBI" id="CHEBI:29108"/>
    </ligand>
</feature>
<dbReference type="InterPro" id="IPR036663">
    <property type="entry name" value="Fumarylacetoacetase_C_sf"/>
</dbReference>
<dbReference type="PANTHER" id="PTHR43069:SF2">
    <property type="entry name" value="FUMARYLACETOACETASE"/>
    <property type="match status" value="1"/>
</dbReference>
<dbReference type="UniPathway" id="UPA00139">
    <property type="reaction ID" value="UER00341"/>
</dbReference>
<feature type="binding site" evidence="14">
    <location>
        <position position="154"/>
    </location>
    <ligand>
        <name>substrate</name>
    </ligand>
</feature>
<evidence type="ECO:0000256" key="13">
    <source>
        <dbReference type="PIRSR" id="PIRSR605959-1"/>
    </source>
</evidence>
<evidence type="ECO:0000256" key="11">
    <source>
        <dbReference type="ARBA" id="ARBA00023232"/>
    </source>
</evidence>
<dbReference type="PANTHER" id="PTHR43069">
    <property type="entry name" value="FUMARYLACETOACETASE"/>
    <property type="match status" value="1"/>
</dbReference>
<keyword evidence="7 16" id="KW-0378">Hydrolase</keyword>
<dbReference type="GO" id="GO:1902000">
    <property type="term" value="P:homogentisate catabolic process"/>
    <property type="evidence" value="ECO:0007669"/>
    <property type="project" value="TreeGrafter"/>
</dbReference>
<feature type="domain" description="Fumarylacetoacetase-like C-terminal" evidence="17">
    <location>
        <begin position="136"/>
        <end position="427"/>
    </location>
</feature>
<evidence type="ECO:0000259" key="18">
    <source>
        <dbReference type="Pfam" id="PF09298"/>
    </source>
</evidence>
<feature type="domain" description="Fumarylacetoacetase N-terminal" evidence="18">
    <location>
        <begin position="20"/>
        <end position="130"/>
    </location>
</feature>
<dbReference type="GO" id="GO:0046872">
    <property type="term" value="F:metal ion binding"/>
    <property type="evidence" value="ECO:0007669"/>
    <property type="project" value="UniProtKB-UniRule"/>
</dbReference>
<evidence type="ECO:0000256" key="3">
    <source>
        <dbReference type="ARBA" id="ARBA00010211"/>
    </source>
</evidence>
<comment type="caution">
    <text evidence="19">The sequence shown here is derived from an EMBL/GenBank/DDBJ whole genome shotgun (WGS) entry which is preliminary data.</text>
</comment>
<proteinExistence type="inferred from homology"/>
<evidence type="ECO:0000256" key="7">
    <source>
        <dbReference type="ARBA" id="ARBA00022801"/>
    </source>
</evidence>
<accession>A0A830HQM7</accession>
<dbReference type="GO" id="GO:0006559">
    <property type="term" value="P:L-phenylalanine catabolic process"/>
    <property type="evidence" value="ECO:0007669"/>
    <property type="project" value="UniProtKB-UniRule"/>
</dbReference>
<evidence type="ECO:0000256" key="15">
    <source>
        <dbReference type="PIRSR" id="PIRSR605959-3"/>
    </source>
</evidence>
<feature type="binding site" evidence="15">
    <location>
        <position position="213"/>
    </location>
    <ligand>
        <name>Ca(2+)</name>
        <dbReference type="ChEBI" id="CHEBI:29108"/>
    </ligand>
</feature>
<feature type="binding site" evidence="15">
    <location>
        <position position="267"/>
    </location>
    <ligand>
        <name>Mg(2+)</name>
        <dbReference type="ChEBI" id="CHEBI:18420"/>
    </ligand>
</feature>
<dbReference type="GO" id="GO:0004334">
    <property type="term" value="F:fumarylacetoacetase activity"/>
    <property type="evidence" value="ECO:0007669"/>
    <property type="project" value="UniProtKB-UniRule"/>
</dbReference>
<evidence type="ECO:0000256" key="8">
    <source>
        <dbReference type="ARBA" id="ARBA00022837"/>
    </source>
</evidence>
<feature type="binding site" evidence="14">
    <location>
        <position position="258"/>
    </location>
    <ligand>
        <name>substrate</name>
    </ligand>
</feature>
<evidence type="ECO:0000256" key="5">
    <source>
        <dbReference type="ARBA" id="ARBA00014741"/>
    </source>
</evidence>
<dbReference type="Pfam" id="PF01557">
    <property type="entry name" value="FAA_hydrolase"/>
    <property type="match status" value="1"/>
</dbReference>
<keyword evidence="11 16" id="KW-0585">Phenylalanine catabolism</keyword>
<dbReference type="Pfam" id="PF09298">
    <property type="entry name" value="FAA_hydrolase_N"/>
    <property type="match status" value="1"/>
</dbReference>
<dbReference type="NCBIfam" id="TIGR01266">
    <property type="entry name" value="fum_ac_acetase"/>
    <property type="match status" value="1"/>
</dbReference>
<organism evidence="19 20">
    <name type="scientific">Pycnococcus provasolii</name>
    <dbReference type="NCBI Taxonomy" id="41880"/>
    <lineage>
        <taxon>Eukaryota</taxon>
        <taxon>Viridiplantae</taxon>
        <taxon>Chlorophyta</taxon>
        <taxon>Pseudoscourfieldiophyceae</taxon>
        <taxon>Pseudoscourfieldiales</taxon>
        <taxon>Pycnococcaceae</taxon>
        <taxon>Pycnococcus</taxon>
    </lineage>
</organism>
<gene>
    <name evidence="19" type="ORF">PPROV_000774200</name>
</gene>